<dbReference type="NCBIfam" id="TIGR01444">
    <property type="entry name" value="fkbM_fam"/>
    <property type="match status" value="1"/>
</dbReference>
<dbReference type="Pfam" id="PF05050">
    <property type="entry name" value="Methyltransf_21"/>
    <property type="match status" value="1"/>
</dbReference>
<dbReference type="GO" id="GO:0004190">
    <property type="term" value="F:aspartic-type endopeptidase activity"/>
    <property type="evidence" value="ECO:0007669"/>
    <property type="project" value="InterPro"/>
</dbReference>
<gene>
    <name evidence="2" type="ORF">BOV88_13390</name>
</gene>
<name>A0A1T2JWW2_SOVGS</name>
<comment type="caution">
    <text evidence="2">The sequence shown here is derived from an EMBL/GenBank/DDBJ whole genome shotgun (WGS) entry which is preliminary data.</text>
</comment>
<accession>A0A1T2JWW2</accession>
<dbReference type="EMBL" id="MPNX01000042">
    <property type="protein sequence ID" value="OOY33798.1"/>
    <property type="molecule type" value="Genomic_DNA"/>
</dbReference>
<evidence type="ECO:0000259" key="1">
    <source>
        <dbReference type="Pfam" id="PF05050"/>
    </source>
</evidence>
<protein>
    <recommendedName>
        <fullName evidence="1">Methyltransferase FkbM domain-containing protein</fullName>
    </recommendedName>
</protein>
<dbReference type="Proteomes" id="UP000190962">
    <property type="component" value="Unassembled WGS sequence"/>
</dbReference>
<dbReference type="PROSITE" id="PS00141">
    <property type="entry name" value="ASP_PROTEASE"/>
    <property type="match status" value="1"/>
</dbReference>
<reference evidence="2 3" key="1">
    <citation type="submission" date="2016-11" db="EMBL/GenBank/DDBJ databases">
        <title>Mixed transmission modes and dynamic genome evolution in an obligate animal-bacterial symbiosis.</title>
        <authorList>
            <person name="Russell S.L."/>
            <person name="Corbett-Detig R.B."/>
            <person name="Cavanaugh C.M."/>
        </authorList>
    </citation>
    <scope>NUCLEOTIDE SEQUENCE [LARGE SCALE GENOMIC DNA]</scope>
    <source>
        <strain evidence="2">MA-KB16</strain>
    </source>
</reference>
<dbReference type="GO" id="GO:0008171">
    <property type="term" value="F:O-methyltransferase activity"/>
    <property type="evidence" value="ECO:0007669"/>
    <property type="project" value="TreeGrafter"/>
</dbReference>
<dbReference type="PANTHER" id="PTHR36973">
    <property type="entry name" value="SLL1456 PROTEIN-RELATED"/>
    <property type="match status" value="1"/>
</dbReference>
<dbReference type="InterPro" id="IPR001969">
    <property type="entry name" value="Aspartic_peptidase_AS"/>
</dbReference>
<dbReference type="InterPro" id="IPR029063">
    <property type="entry name" value="SAM-dependent_MTases_sf"/>
</dbReference>
<dbReference type="Gene3D" id="3.40.50.150">
    <property type="entry name" value="Vaccinia Virus protein VP39"/>
    <property type="match status" value="1"/>
</dbReference>
<evidence type="ECO:0000313" key="2">
    <source>
        <dbReference type="EMBL" id="OOY33798.1"/>
    </source>
</evidence>
<dbReference type="RefSeq" id="WP_078453703.1">
    <property type="nucleotide sequence ID" value="NZ_MPNX01000042.1"/>
</dbReference>
<sequence>MAHPFTLLKKRNLSCTGVLQVGASYGQEVEAIADSGASISILVEALPEQFKHLSEKISKYQNMFAVNALCSDKSGELVDFNIASNTGMSSSLLKPGVHERVYPEVKFISRRQFKTISVDDLFSFVSENVGGSLSSINTMLMDVQGAEHLVLKGASSTLKQIDYIFCEVSYGGLYEGDYSLEELQGFLMKNDYRLCWLSIKREGWGDALFVRSHFFDIFQQHND</sequence>
<dbReference type="SUPFAM" id="SSF53335">
    <property type="entry name" value="S-adenosyl-L-methionine-dependent methyltransferases"/>
    <property type="match status" value="1"/>
</dbReference>
<dbReference type="InterPro" id="IPR053188">
    <property type="entry name" value="FkbM_Methyltransferase"/>
</dbReference>
<organism evidence="2 3">
    <name type="scientific">Solemya velum gill symbiont</name>
    <dbReference type="NCBI Taxonomy" id="2340"/>
    <lineage>
        <taxon>Bacteria</taxon>
        <taxon>Pseudomonadati</taxon>
        <taxon>Pseudomonadota</taxon>
        <taxon>Gammaproteobacteria</taxon>
        <taxon>sulfur-oxidizing symbionts</taxon>
    </lineage>
</organism>
<proteinExistence type="predicted"/>
<dbReference type="GO" id="GO:0006508">
    <property type="term" value="P:proteolysis"/>
    <property type="evidence" value="ECO:0007669"/>
    <property type="project" value="InterPro"/>
</dbReference>
<dbReference type="PANTHER" id="PTHR36973:SF4">
    <property type="entry name" value="NODULATION PROTEIN"/>
    <property type="match status" value="1"/>
</dbReference>
<dbReference type="AlphaFoldDB" id="A0A1T2JWW2"/>
<evidence type="ECO:0000313" key="3">
    <source>
        <dbReference type="Proteomes" id="UP000190962"/>
    </source>
</evidence>
<dbReference type="InterPro" id="IPR006342">
    <property type="entry name" value="FkbM_mtfrase"/>
</dbReference>
<feature type="domain" description="Methyltransferase FkbM" evidence="1">
    <location>
        <begin position="20"/>
        <end position="194"/>
    </location>
</feature>